<comment type="subcellular location">
    <subcellularLocation>
        <location evidence="1">Cell outer membrane</location>
        <topology evidence="1">Lipid-anchor</topology>
    </subcellularLocation>
</comment>
<dbReference type="InterPro" id="IPR010131">
    <property type="entry name" value="MdtP/NodT-like"/>
</dbReference>
<sequence length="64" mass="7176">MAYQRYDEGVDNYLAVLDAQRDVVAAQQQFLSDRLNQLSSEVRLFKALGGGWDNISSQPLTAQN</sequence>
<keyword evidence="6" id="KW-0564">Palmitate</keyword>
<evidence type="ECO:0000256" key="8">
    <source>
        <dbReference type="ARBA" id="ARBA00023288"/>
    </source>
</evidence>
<dbReference type="Pfam" id="PF02321">
    <property type="entry name" value="OEP"/>
    <property type="match status" value="1"/>
</dbReference>
<evidence type="ECO:0000313" key="9">
    <source>
        <dbReference type="EMBL" id="AAC45440.1"/>
    </source>
</evidence>
<dbReference type="PANTHER" id="PTHR30203:SF32">
    <property type="entry name" value="CATION EFFLUX SYSTEM PROTEIN CUSC"/>
    <property type="match status" value="1"/>
</dbReference>
<dbReference type="EMBL" id="U72354">
    <property type="protein sequence ID" value="AAC45440.1"/>
    <property type="molecule type" value="Genomic_DNA"/>
</dbReference>
<keyword evidence="8" id="KW-0449">Lipoprotein</keyword>
<dbReference type="GO" id="GO:0009279">
    <property type="term" value="C:cell outer membrane"/>
    <property type="evidence" value="ECO:0007669"/>
    <property type="project" value="UniProtKB-SubCell"/>
</dbReference>
<evidence type="ECO:0000256" key="5">
    <source>
        <dbReference type="ARBA" id="ARBA00023136"/>
    </source>
</evidence>
<evidence type="ECO:0000256" key="4">
    <source>
        <dbReference type="ARBA" id="ARBA00022692"/>
    </source>
</evidence>
<evidence type="ECO:0000256" key="1">
    <source>
        <dbReference type="ARBA" id="ARBA00004459"/>
    </source>
</evidence>
<reference evidence="9" key="1">
    <citation type="journal article" date="1997" name="Proc. Natl. Acad. Sci. U.S.A.">
        <title>A bacterial basic region leucine zipper histidine kinase regulating toluene degradation.</title>
        <authorList>
            <person name="Lau P.C."/>
            <person name="Wang Y."/>
            <person name="Patel A."/>
            <person name="Labbe D."/>
            <person name="Bergeron H."/>
            <person name="Brousseau R."/>
            <person name="Konishi Y."/>
            <person name="Rawlings M."/>
        </authorList>
    </citation>
    <scope>NUCLEOTIDE SEQUENCE</scope>
    <source>
        <strain evidence="9">F1</strain>
    </source>
</reference>
<keyword evidence="4" id="KW-0812">Transmembrane</keyword>
<evidence type="ECO:0000256" key="2">
    <source>
        <dbReference type="ARBA" id="ARBA00007613"/>
    </source>
</evidence>
<keyword evidence="5" id="KW-0472">Membrane</keyword>
<evidence type="ECO:0000256" key="3">
    <source>
        <dbReference type="ARBA" id="ARBA00022452"/>
    </source>
</evidence>
<evidence type="ECO:0000256" key="6">
    <source>
        <dbReference type="ARBA" id="ARBA00023139"/>
    </source>
</evidence>
<dbReference type="Gene3D" id="1.20.1600.10">
    <property type="entry name" value="Outer membrane efflux proteins (OEP)"/>
    <property type="match status" value="1"/>
</dbReference>
<organism evidence="9">
    <name type="scientific">Pseudomonas putida</name>
    <name type="common">Arthrobacter siderocapsulatus</name>
    <dbReference type="NCBI Taxonomy" id="303"/>
    <lineage>
        <taxon>Bacteria</taxon>
        <taxon>Pseudomonadati</taxon>
        <taxon>Pseudomonadota</taxon>
        <taxon>Gammaproteobacteria</taxon>
        <taxon>Pseudomonadales</taxon>
        <taxon>Pseudomonadaceae</taxon>
        <taxon>Pseudomonas</taxon>
    </lineage>
</organism>
<name>O07833_PSEPU</name>
<dbReference type="InterPro" id="IPR003423">
    <property type="entry name" value="OMP_efflux"/>
</dbReference>
<keyword evidence="7" id="KW-0998">Cell outer membrane</keyword>
<reference evidence="9" key="2">
    <citation type="submission" date="2002-08" db="EMBL/GenBank/DDBJ databases">
        <authorList>
            <person name="Lau P.C.K."/>
        </authorList>
    </citation>
    <scope>NUCLEOTIDE SEQUENCE</scope>
    <source>
        <strain evidence="9">F1</strain>
    </source>
</reference>
<keyword evidence="3" id="KW-1134">Transmembrane beta strand</keyword>
<proteinExistence type="inferred from homology"/>
<dbReference type="PANTHER" id="PTHR30203">
    <property type="entry name" value="OUTER MEMBRANE CATION EFFLUX PROTEIN"/>
    <property type="match status" value="1"/>
</dbReference>
<accession>O07833</accession>
<evidence type="ECO:0000256" key="7">
    <source>
        <dbReference type="ARBA" id="ARBA00023237"/>
    </source>
</evidence>
<gene>
    <name evidence="9" type="primary">todU</name>
</gene>
<comment type="similarity">
    <text evidence="2">Belongs to the outer membrane factor (OMF) (TC 1.B.17) family.</text>
</comment>
<dbReference type="AlphaFoldDB" id="O07833"/>
<dbReference type="SUPFAM" id="SSF56954">
    <property type="entry name" value="Outer membrane efflux proteins (OEP)"/>
    <property type="match status" value="1"/>
</dbReference>
<protein>
    <submittedName>
        <fullName evidence="9">TodU</fullName>
    </submittedName>
</protein>